<dbReference type="EMBL" id="BPLR01010858">
    <property type="protein sequence ID" value="GIY42515.1"/>
    <property type="molecule type" value="Genomic_DNA"/>
</dbReference>
<accession>A0AAV4TCN6</accession>
<keyword evidence="2" id="KW-0472">Membrane</keyword>
<evidence type="ECO:0000256" key="2">
    <source>
        <dbReference type="SAM" id="Phobius"/>
    </source>
</evidence>
<dbReference type="SUPFAM" id="SSF103473">
    <property type="entry name" value="MFS general substrate transporter"/>
    <property type="match status" value="1"/>
</dbReference>
<dbReference type="AlphaFoldDB" id="A0AAV4TCN6"/>
<dbReference type="InterPro" id="IPR011701">
    <property type="entry name" value="MFS"/>
</dbReference>
<name>A0AAV4TCN6_CAEEX</name>
<dbReference type="GO" id="GO:0016020">
    <property type="term" value="C:membrane"/>
    <property type="evidence" value="ECO:0007669"/>
    <property type="project" value="UniProtKB-SubCell"/>
</dbReference>
<gene>
    <name evidence="4" type="primary">AVEN_263790_1</name>
    <name evidence="4" type="ORF">CEXT_395021</name>
</gene>
<dbReference type="GO" id="GO:0022857">
    <property type="term" value="F:transmembrane transporter activity"/>
    <property type="evidence" value="ECO:0007669"/>
    <property type="project" value="InterPro"/>
</dbReference>
<evidence type="ECO:0000259" key="3">
    <source>
        <dbReference type="PROSITE" id="PS50850"/>
    </source>
</evidence>
<feature type="domain" description="Major facilitator superfamily (MFS) profile" evidence="3">
    <location>
        <begin position="26"/>
        <end position="114"/>
    </location>
</feature>
<dbReference type="PANTHER" id="PTHR16172">
    <property type="entry name" value="MAJOR FACILITATOR SUPERFAMILY DOMAIN-CONTAINING PROTEIN 6-LIKE"/>
    <property type="match status" value="1"/>
</dbReference>
<evidence type="ECO:0000313" key="4">
    <source>
        <dbReference type="EMBL" id="GIY42515.1"/>
    </source>
</evidence>
<evidence type="ECO:0000256" key="1">
    <source>
        <dbReference type="ARBA" id="ARBA00004141"/>
    </source>
</evidence>
<dbReference type="InterPro" id="IPR020846">
    <property type="entry name" value="MFS_dom"/>
</dbReference>
<proteinExistence type="predicted"/>
<dbReference type="PANTHER" id="PTHR16172:SF41">
    <property type="entry name" value="MAJOR FACILITATOR SUPERFAMILY DOMAIN-CONTAINING PROTEIN 6-LIKE"/>
    <property type="match status" value="1"/>
</dbReference>
<keyword evidence="5" id="KW-1185">Reference proteome</keyword>
<comment type="subcellular location">
    <subcellularLocation>
        <location evidence="1">Membrane</location>
        <topology evidence="1">Multi-pass membrane protein</topology>
    </subcellularLocation>
</comment>
<keyword evidence="2" id="KW-1133">Transmembrane helix</keyword>
<reference evidence="4 5" key="1">
    <citation type="submission" date="2021-06" db="EMBL/GenBank/DDBJ databases">
        <title>Caerostris extrusa draft genome.</title>
        <authorList>
            <person name="Kono N."/>
            <person name="Arakawa K."/>
        </authorList>
    </citation>
    <scope>NUCLEOTIDE SEQUENCE [LARGE SCALE GENOMIC DNA]</scope>
</reference>
<feature type="transmembrane region" description="Helical" evidence="2">
    <location>
        <begin position="58"/>
        <end position="83"/>
    </location>
</feature>
<keyword evidence="2" id="KW-0812">Transmembrane</keyword>
<evidence type="ECO:0000313" key="5">
    <source>
        <dbReference type="Proteomes" id="UP001054945"/>
    </source>
</evidence>
<dbReference type="PROSITE" id="PS50850">
    <property type="entry name" value="MFS"/>
    <property type="match status" value="1"/>
</dbReference>
<dbReference type="InterPro" id="IPR051717">
    <property type="entry name" value="MFS_MFSD6"/>
</dbReference>
<dbReference type="Gene3D" id="1.20.1250.20">
    <property type="entry name" value="MFS general substrate transporter like domains"/>
    <property type="match status" value="1"/>
</dbReference>
<dbReference type="Proteomes" id="UP001054945">
    <property type="component" value="Unassembled WGS sequence"/>
</dbReference>
<sequence length="114" mass="12908">MNGEEGKDQSWTITIYNKYEIHINKTFIPVKMSLFFWFAGAMTTSTFLPVILKHQGLTVAHLSVFIAFAVFIQFLSSLVSGVIADKIGRAKPILFTYYTAILVIIFSFYVATEK</sequence>
<protein>
    <submittedName>
        <fullName evidence="4">MFS_1_like domain-containing protein</fullName>
    </submittedName>
</protein>
<dbReference type="InterPro" id="IPR036259">
    <property type="entry name" value="MFS_trans_sf"/>
</dbReference>
<dbReference type="Pfam" id="PF07690">
    <property type="entry name" value="MFS_1"/>
    <property type="match status" value="1"/>
</dbReference>
<feature type="transmembrane region" description="Helical" evidence="2">
    <location>
        <begin position="95"/>
        <end position="112"/>
    </location>
</feature>
<feature type="transmembrane region" description="Helical" evidence="2">
    <location>
        <begin position="34"/>
        <end position="52"/>
    </location>
</feature>
<organism evidence="4 5">
    <name type="scientific">Caerostris extrusa</name>
    <name type="common">Bark spider</name>
    <name type="synonym">Caerostris bankana</name>
    <dbReference type="NCBI Taxonomy" id="172846"/>
    <lineage>
        <taxon>Eukaryota</taxon>
        <taxon>Metazoa</taxon>
        <taxon>Ecdysozoa</taxon>
        <taxon>Arthropoda</taxon>
        <taxon>Chelicerata</taxon>
        <taxon>Arachnida</taxon>
        <taxon>Araneae</taxon>
        <taxon>Araneomorphae</taxon>
        <taxon>Entelegynae</taxon>
        <taxon>Araneoidea</taxon>
        <taxon>Araneidae</taxon>
        <taxon>Caerostris</taxon>
    </lineage>
</organism>
<comment type="caution">
    <text evidence="4">The sequence shown here is derived from an EMBL/GenBank/DDBJ whole genome shotgun (WGS) entry which is preliminary data.</text>
</comment>